<proteinExistence type="inferred from homology"/>
<dbReference type="CDD" id="cd02947">
    <property type="entry name" value="TRX_family"/>
    <property type="match status" value="1"/>
</dbReference>
<evidence type="ECO:0000256" key="5">
    <source>
        <dbReference type="ARBA" id="ARBA00023284"/>
    </source>
</evidence>
<dbReference type="Pfam" id="PF00085">
    <property type="entry name" value="Thioredoxin"/>
    <property type="match status" value="1"/>
</dbReference>
<comment type="caution">
    <text evidence="9">The sequence shown here is derived from an EMBL/GenBank/DDBJ whole genome shotgun (WGS) entry which is preliminary data.</text>
</comment>
<dbReference type="NCBIfam" id="TIGR01068">
    <property type="entry name" value="thioredoxin"/>
    <property type="match status" value="1"/>
</dbReference>
<evidence type="ECO:0000259" key="8">
    <source>
        <dbReference type="PROSITE" id="PS51352"/>
    </source>
</evidence>
<comment type="similarity">
    <text evidence="1 7">Belongs to the thioredoxin family.</text>
</comment>
<evidence type="ECO:0000313" key="9">
    <source>
        <dbReference type="EMBL" id="MBK5896567.1"/>
    </source>
</evidence>
<dbReference type="Gene3D" id="3.40.30.10">
    <property type="entry name" value="Glutaredoxin"/>
    <property type="match status" value="1"/>
</dbReference>
<keyword evidence="2" id="KW-0813">Transport</keyword>
<accession>A0ABS1IXK2</accession>
<evidence type="ECO:0000256" key="1">
    <source>
        <dbReference type="ARBA" id="ARBA00008987"/>
    </source>
</evidence>
<organism evidence="9 10">
    <name type="scientific">Catonella massiliensis</name>
    <dbReference type="NCBI Taxonomy" id="2799636"/>
    <lineage>
        <taxon>Bacteria</taxon>
        <taxon>Bacillati</taxon>
        <taxon>Bacillota</taxon>
        <taxon>Clostridia</taxon>
        <taxon>Lachnospirales</taxon>
        <taxon>Lachnospiraceae</taxon>
        <taxon>Catonella</taxon>
    </lineage>
</organism>
<dbReference type="PRINTS" id="PR00421">
    <property type="entry name" value="THIOREDOXIN"/>
</dbReference>
<dbReference type="PANTHER" id="PTHR45663:SF11">
    <property type="entry name" value="GEO12009P1"/>
    <property type="match status" value="1"/>
</dbReference>
<dbReference type="Proteomes" id="UP000604730">
    <property type="component" value="Unassembled WGS sequence"/>
</dbReference>
<dbReference type="InterPro" id="IPR036249">
    <property type="entry name" value="Thioredoxin-like_sf"/>
</dbReference>
<dbReference type="EMBL" id="JAEPRJ010000001">
    <property type="protein sequence ID" value="MBK5896567.1"/>
    <property type="molecule type" value="Genomic_DNA"/>
</dbReference>
<evidence type="ECO:0000256" key="3">
    <source>
        <dbReference type="ARBA" id="ARBA00022982"/>
    </source>
</evidence>
<evidence type="ECO:0000313" key="10">
    <source>
        <dbReference type="Proteomes" id="UP000604730"/>
    </source>
</evidence>
<evidence type="ECO:0000256" key="4">
    <source>
        <dbReference type="ARBA" id="ARBA00023157"/>
    </source>
</evidence>
<keyword evidence="10" id="KW-1185">Reference proteome</keyword>
<name>A0ABS1IXK2_9FIRM</name>
<keyword evidence="3" id="KW-0249">Electron transport</keyword>
<sequence length="104" mass="11541">MVKKINEAEFAEVSKSKYAVVDFNATWCGPCKMLGPVLEEVSEELAGKADFFAVDVDENQRLAIKNKIQSIPAIVVFKDGEPVDRQIGFVPKPQLVEFINKNIG</sequence>
<reference evidence="9 10" key="1">
    <citation type="submission" date="2021-01" db="EMBL/GenBank/DDBJ databases">
        <title>Isolation and description of Catonella massiliensis sp. nov., a novel Catonella species, isolated from a stable periodontitis subject.</title>
        <authorList>
            <person name="Antezack A."/>
            <person name="Boxberger M."/>
            <person name="La Scola B."/>
            <person name="Monnet-Corti V."/>
        </authorList>
    </citation>
    <scope>NUCLEOTIDE SEQUENCE [LARGE SCALE GENOMIC DNA]</scope>
    <source>
        <strain evidence="9 10">Marseille-Q4567</strain>
    </source>
</reference>
<keyword evidence="4" id="KW-1015">Disulfide bond</keyword>
<evidence type="ECO:0000256" key="7">
    <source>
        <dbReference type="PIRNR" id="PIRNR000077"/>
    </source>
</evidence>
<dbReference type="InterPro" id="IPR013766">
    <property type="entry name" value="Thioredoxin_domain"/>
</dbReference>
<dbReference type="PIRSF" id="PIRSF000077">
    <property type="entry name" value="Thioredoxin"/>
    <property type="match status" value="1"/>
</dbReference>
<dbReference type="RefSeq" id="WP_208428130.1">
    <property type="nucleotide sequence ID" value="NZ_JAEPRJ010000001.1"/>
</dbReference>
<protein>
    <recommendedName>
        <fullName evidence="6 7">Thioredoxin</fullName>
    </recommendedName>
</protein>
<dbReference type="InterPro" id="IPR005746">
    <property type="entry name" value="Thioredoxin"/>
</dbReference>
<dbReference type="SUPFAM" id="SSF52833">
    <property type="entry name" value="Thioredoxin-like"/>
    <property type="match status" value="1"/>
</dbReference>
<dbReference type="PANTHER" id="PTHR45663">
    <property type="entry name" value="GEO12009P1"/>
    <property type="match status" value="1"/>
</dbReference>
<dbReference type="PROSITE" id="PS51352">
    <property type="entry name" value="THIOREDOXIN_2"/>
    <property type="match status" value="1"/>
</dbReference>
<keyword evidence="5" id="KW-0676">Redox-active center</keyword>
<feature type="domain" description="Thioredoxin" evidence="8">
    <location>
        <begin position="1"/>
        <end position="104"/>
    </location>
</feature>
<gene>
    <name evidence="9" type="primary">trxA</name>
    <name evidence="9" type="ORF">JJN12_02035</name>
</gene>
<evidence type="ECO:0000256" key="6">
    <source>
        <dbReference type="NCBIfam" id="TIGR01068"/>
    </source>
</evidence>
<evidence type="ECO:0000256" key="2">
    <source>
        <dbReference type="ARBA" id="ARBA00022448"/>
    </source>
</evidence>